<evidence type="ECO:0000313" key="1">
    <source>
        <dbReference type="EMBL" id="KAG1307211.1"/>
    </source>
</evidence>
<dbReference type="OrthoDB" id="2440573at2759"/>
<keyword evidence="2" id="KW-1185">Reference proteome</keyword>
<accession>A0A9P6X7N4</accession>
<proteinExistence type="predicted"/>
<dbReference type="Proteomes" id="UP000716291">
    <property type="component" value="Unassembled WGS sequence"/>
</dbReference>
<comment type="caution">
    <text evidence="1">The sequence shown here is derived from an EMBL/GenBank/DDBJ whole genome shotgun (WGS) entry which is preliminary data.</text>
</comment>
<name>A0A9P6X7N4_RHIOR</name>
<evidence type="ECO:0000313" key="2">
    <source>
        <dbReference type="Proteomes" id="UP000716291"/>
    </source>
</evidence>
<dbReference type="EMBL" id="JAANQT010000986">
    <property type="protein sequence ID" value="KAG1307211.1"/>
    <property type="molecule type" value="Genomic_DNA"/>
</dbReference>
<protein>
    <submittedName>
        <fullName evidence="1">Uncharacterized protein</fullName>
    </submittedName>
</protein>
<reference evidence="1" key="1">
    <citation type="journal article" date="2020" name="Microb. Genom.">
        <title>Genetic diversity of clinical and environmental Mucorales isolates obtained from an investigation of mucormycosis cases among solid organ transplant recipients.</title>
        <authorList>
            <person name="Nguyen M.H."/>
            <person name="Kaul D."/>
            <person name="Muto C."/>
            <person name="Cheng S.J."/>
            <person name="Richter R.A."/>
            <person name="Bruno V.M."/>
            <person name="Liu G."/>
            <person name="Beyhan S."/>
            <person name="Sundermann A.J."/>
            <person name="Mounaud S."/>
            <person name="Pasculle A.W."/>
            <person name="Nierman W.C."/>
            <person name="Driscoll E."/>
            <person name="Cumbie R."/>
            <person name="Clancy C.J."/>
            <person name="Dupont C.L."/>
        </authorList>
    </citation>
    <scope>NUCLEOTIDE SEQUENCE</scope>
    <source>
        <strain evidence="1">GL11</strain>
    </source>
</reference>
<sequence>MKLPSTPRYGKAVSPLDCKFVKAKENATGVHYRCPSCKILVESLILLGRHVPSHLDDIASQDSNHGTTDDIVETPVLQSDNTSTIDLINIIVSPMLQQSSYIAVLYSCQQQHVCDEEKIKTLCLVDSLALQPIAITDRQGTEDIALTHPHVANKLVNVHESIKPILCSKRRYSDMIDKGALCVQCRTEVTDGLENLLLISPYTTLLSQRNFVEISKQVYHLLNSDWEFFPRFRLFSAMALAGAILINVSNNQAVILNIIEVYGRTKPVDIFCGPLGKLKALLNQHPCLPPSSVQDTLSCGQQLLCHMKD</sequence>
<dbReference type="AlphaFoldDB" id="A0A9P6X7N4"/>
<organism evidence="1 2">
    <name type="scientific">Rhizopus oryzae</name>
    <name type="common">Mucormycosis agent</name>
    <name type="synonym">Rhizopus arrhizus var. delemar</name>
    <dbReference type="NCBI Taxonomy" id="64495"/>
    <lineage>
        <taxon>Eukaryota</taxon>
        <taxon>Fungi</taxon>
        <taxon>Fungi incertae sedis</taxon>
        <taxon>Mucoromycota</taxon>
        <taxon>Mucoromycotina</taxon>
        <taxon>Mucoromycetes</taxon>
        <taxon>Mucorales</taxon>
        <taxon>Mucorineae</taxon>
        <taxon>Rhizopodaceae</taxon>
        <taxon>Rhizopus</taxon>
    </lineage>
</organism>
<gene>
    <name evidence="1" type="ORF">G6F64_006990</name>
</gene>